<dbReference type="PROSITE" id="PS51718">
    <property type="entry name" value="G_DYNAMIN_2"/>
    <property type="match status" value="1"/>
</dbReference>
<dbReference type="EMBL" id="ML005749">
    <property type="protein sequence ID" value="RKP17615.1"/>
    <property type="molecule type" value="Genomic_DNA"/>
</dbReference>
<dbReference type="PRINTS" id="PR00195">
    <property type="entry name" value="DYNAMIN"/>
</dbReference>
<evidence type="ECO:0000256" key="1">
    <source>
        <dbReference type="ARBA" id="ARBA00022741"/>
    </source>
</evidence>
<dbReference type="GO" id="GO:0005874">
    <property type="term" value="C:microtubule"/>
    <property type="evidence" value="ECO:0007669"/>
    <property type="project" value="TreeGrafter"/>
</dbReference>
<name>A0A4P9YEJ9_ROZAC</name>
<dbReference type="GO" id="GO:0005737">
    <property type="term" value="C:cytoplasm"/>
    <property type="evidence" value="ECO:0007669"/>
    <property type="project" value="TreeGrafter"/>
</dbReference>
<feature type="domain" description="GED" evidence="3">
    <location>
        <begin position="587"/>
        <end position="612"/>
    </location>
</feature>
<dbReference type="PANTHER" id="PTHR11566:SF21">
    <property type="entry name" value="DYNAMIN RELATED PROTEIN 1, ISOFORM A"/>
    <property type="match status" value="1"/>
</dbReference>
<dbReference type="InterPro" id="IPR030381">
    <property type="entry name" value="G_DYNAMIN_dom"/>
</dbReference>
<dbReference type="SUPFAM" id="SSF52540">
    <property type="entry name" value="P-loop containing nucleoside triphosphate hydrolases"/>
    <property type="match status" value="1"/>
</dbReference>
<reference evidence="6" key="1">
    <citation type="journal article" date="2018" name="Nat. Microbiol.">
        <title>Leveraging single-cell genomics to expand the fungal tree of life.</title>
        <authorList>
            <person name="Ahrendt S.R."/>
            <person name="Quandt C.A."/>
            <person name="Ciobanu D."/>
            <person name="Clum A."/>
            <person name="Salamov A."/>
            <person name="Andreopoulos B."/>
            <person name="Cheng J.F."/>
            <person name="Woyke T."/>
            <person name="Pelin A."/>
            <person name="Henrissat B."/>
            <person name="Reynolds N.K."/>
            <person name="Benny G.L."/>
            <person name="Smith M.E."/>
            <person name="James T.Y."/>
            <person name="Grigoriev I.V."/>
        </authorList>
    </citation>
    <scope>NUCLEOTIDE SEQUENCE [LARGE SCALE GENOMIC DNA]</scope>
    <source>
        <strain evidence="6">CSF55</strain>
    </source>
</reference>
<evidence type="ECO:0000313" key="5">
    <source>
        <dbReference type="EMBL" id="RKP17615.1"/>
    </source>
</evidence>
<organism evidence="5 6">
    <name type="scientific">Rozella allomycis (strain CSF55)</name>
    <dbReference type="NCBI Taxonomy" id="988480"/>
    <lineage>
        <taxon>Eukaryota</taxon>
        <taxon>Fungi</taxon>
        <taxon>Fungi incertae sedis</taxon>
        <taxon>Cryptomycota</taxon>
        <taxon>Cryptomycota incertae sedis</taxon>
        <taxon>Rozella</taxon>
    </lineage>
</organism>
<dbReference type="CDD" id="cd08771">
    <property type="entry name" value="DLP_1"/>
    <property type="match status" value="1"/>
</dbReference>
<dbReference type="InterPro" id="IPR022812">
    <property type="entry name" value="Dynamin"/>
</dbReference>
<dbReference type="Proteomes" id="UP000281549">
    <property type="component" value="Unassembled WGS sequence"/>
</dbReference>
<dbReference type="Gene3D" id="1.20.120.1240">
    <property type="entry name" value="Dynamin, middle domain"/>
    <property type="match status" value="1"/>
</dbReference>
<keyword evidence="1" id="KW-0547">Nucleotide-binding</keyword>
<gene>
    <name evidence="5" type="ORF">ROZALSC1DRAFT_30604</name>
</gene>
<evidence type="ECO:0008006" key="7">
    <source>
        <dbReference type="Google" id="ProtNLM"/>
    </source>
</evidence>
<accession>A0A4P9YEJ9</accession>
<dbReference type="GO" id="GO:0003924">
    <property type="term" value="F:GTPase activity"/>
    <property type="evidence" value="ECO:0007669"/>
    <property type="project" value="InterPro"/>
</dbReference>
<dbReference type="InterPro" id="IPR045063">
    <property type="entry name" value="Dynamin_N"/>
</dbReference>
<evidence type="ECO:0000259" key="4">
    <source>
        <dbReference type="PROSITE" id="PS51718"/>
    </source>
</evidence>
<feature type="non-terminal residue" evidence="5">
    <location>
        <position position="612"/>
    </location>
</feature>
<keyword evidence="2" id="KW-0342">GTP-binding</keyword>
<dbReference type="InterPro" id="IPR000375">
    <property type="entry name" value="Dynamin_stalk"/>
</dbReference>
<dbReference type="InterPro" id="IPR027417">
    <property type="entry name" value="P-loop_NTPase"/>
</dbReference>
<dbReference type="AlphaFoldDB" id="A0A4P9YEJ9"/>
<dbReference type="PANTHER" id="PTHR11566">
    <property type="entry name" value="DYNAMIN"/>
    <property type="match status" value="1"/>
</dbReference>
<dbReference type="GO" id="GO:0008017">
    <property type="term" value="F:microtubule binding"/>
    <property type="evidence" value="ECO:0007669"/>
    <property type="project" value="TreeGrafter"/>
</dbReference>
<proteinExistence type="predicted"/>
<protein>
    <recommendedName>
        <fullName evidence="7">Dynamin-type G domain-containing protein</fullName>
    </recommendedName>
</protein>
<dbReference type="Pfam" id="PF01031">
    <property type="entry name" value="Dynamin_M"/>
    <property type="match status" value="1"/>
</dbReference>
<dbReference type="InterPro" id="IPR020850">
    <property type="entry name" value="GED_dom"/>
</dbReference>
<evidence type="ECO:0000259" key="3">
    <source>
        <dbReference type="PROSITE" id="PS51388"/>
    </source>
</evidence>
<dbReference type="PROSITE" id="PS51388">
    <property type="entry name" value="GED"/>
    <property type="match status" value="1"/>
</dbReference>
<dbReference type="GO" id="GO:0005525">
    <property type="term" value="F:GTP binding"/>
    <property type="evidence" value="ECO:0007669"/>
    <property type="project" value="InterPro"/>
</dbReference>
<evidence type="ECO:0000256" key="2">
    <source>
        <dbReference type="ARBA" id="ARBA00023134"/>
    </source>
</evidence>
<dbReference type="Gene3D" id="3.40.50.300">
    <property type="entry name" value="P-loop containing nucleotide triphosphate hydrolases"/>
    <property type="match status" value="1"/>
</dbReference>
<dbReference type="SMART" id="SM00053">
    <property type="entry name" value="DYNc"/>
    <property type="match status" value="1"/>
</dbReference>
<dbReference type="InterPro" id="IPR001401">
    <property type="entry name" value="Dynamin_GTPase"/>
</dbReference>
<feature type="domain" description="Dynamin-type G" evidence="4">
    <location>
        <begin position="24"/>
        <end position="315"/>
    </location>
</feature>
<sequence>MASLQSERLRDKLQKLSAAGVQKYVGLPQIAVMGDTSSGKSSLLSAISGIQFPSSDKICTRCATQLILNEGDRFEGTARIQRFENNEDNTHELVREVKSLSDVTDAIRDFTAVLVSEGQSISDDSIVINIKGPDLPNLSLIDLPGIVRTVTDNEDYGIIEKIRSLVKRYLEQPRTIIVAVVPANVDMHNSEILQAAYVADPEGERTIAVITKPDLVDEGAEDSVINLLQNRAKKLKLGYHAVRCRGQKELNEGVSIKDALKLEEKFFHTRKPWNEVNKGLMEKRIDYYMPIVSEEIKKQLSEAQVELEKIGPGFHNETEKLLHFDDVVSNIEEYFKACIKGSYDLDNEFFKDLNMRLRAQLRKDDYEFNREVSRIKVKTKDDLKAGDKVEIIVEERIICGEVVEITNDEIEARTEDDEVRSFHKAQFRVPLEPIVEMISNLRGEELPVFPSSKVFCGLLKIEIQKWTKPMEKLRHEYDKKVRKTLLDIVKKHCYYSSQFSSNMMHLANNLIDKITKNVDLEIEKVLLKEYKPWTHNPEFIARLEALKLAELEEKLMQVFSTNVDSSIVLKALKTLGFGKLLDTDREAMDMHQTLVAYSLVAQKRFIDQINLT</sequence>
<dbReference type="Pfam" id="PF00350">
    <property type="entry name" value="Dynamin_N"/>
    <property type="match status" value="1"/>
</dbReference>
<evidence type="ECO:0000313" key="6">
    <source>
        <dbReference type="Proteomes" id="UP000281549"/>
    </source>
</evidence>
<dbReference type="GO" id="GO:0016020">
    <property type="term" value="C:membrane"/>
    <property type="evidence" value="ECO:0007669"/>
    <property type="project" value="TreeGrafter"/>
</dbReference>